<dbReference type="GO" id="GO:0006893">
    <property type="term" value="P:Golgi to plasma membrane transport"/>
    <property type="evidence" value="ECO:0007669"/>
    <property type="project" value="TreeGrafter"/>
</dbReference>
<dbReference type="PANTHER" id="PTHR21426">
    <property type="entry name" value="EXOCYST COMPLEX COMPONENT 8"/>
    <property type="match status" value="1"/>
</dbReference>
<dbReference type="GO" id="GO:0000145">
    <property type="term" value="C:exocyst"/>
    <property type="evidence" value="ECO:0007669"/>
    <property type="project" value="InterPro"/>
</dbReference>
<dbReference type="Proteomes" id="UP000836841">
    <property type="component" value="Chromosome 1"/>
</dbReference>
<evidence type="ECO:0000313" key="7">
    <source>
        <dbReference type="Proteomes" id="UP000836841"/>
    </source>
</evidence>
<dbReference type="Pfam" id="PF16528">
    <property type="entry name" value="Exo84_C"/>
    <property type="match status" value="1"/>
</dbReference>
<feature type="domain" description="Exocyst component Exo84 C-terminal" evidence="5">
    <location>
        <begin position="116"/>
        <end position="315"/>
    </location>
</feature>
<keyword evidence="7" id="KW-1185">Reference proteome</keyword>
<sequence>MASKIDSVHQSLTEKGIRKLCCELLDLKDAVENMCGDMRTKYLAFLRISEEAVEMEHELVELRKHISSQGIIVQDLMAGLGREMDEWNRSAGDAHDSDNSESKDPLPDELTDPKSEFLEKIDLLLAEHKVDEALEAMDAEERSNPDLKASAEMSSYKSAFMGRKAVLEDQLLRIVKQPSVSVAELKHALSGLIRLGKGPSAHQLLLKFYATSLHRRIEAFLPSCSTCPNTFPATLSKLVFSNISVAAKESAAMFGDDDNPAYSNKVVQWAEREVEYLVRLVKENAAPSETVAALRAASVCLQDCLNYCKVLEPQGLILSKLFLVLFRPYVEEVLELNFRRARRVIFDLTETDEGLESSSDFVAVLSEFAIASDTTMTDCSIRFMQIVQDILEQLTHLVVLHFGESVLTRILQLYDKYIDFLIKALPGHADEDGLPELQDNTILARAETDSEQLALLGAAFTILDELLPKSLVKVWKLQIENGGGEGDSSAALISSSAPELKEWKRHMVQAFDKLRNYFCLQFVLSFIYSREGLTRLDALIYLTETPDDSQLPSLPFQALFSKLQQLAIIAGDVLLGKEKLQKILLARLTETVIIWLSNEQEFWSAFEDESTPLQPSGLQQLILDMNFTVEIARFAGYPFKVVQNHASVVINRAIDILSSRGINPQVSLPKPEWFTEAAKSAINRLLMGSEDASEPEEYDCEEDDDHIVLPEIGDDHSDSLDMSSLSSMDSFESFASASMADLESPTFTDSES</sequence>
<evidence type="ECO:0000256" key="1">
    <source>
        <dbReference type="ARBA" id="ARBA00007210"/>
    </source>
</evidence>
<evidence type="ECO:0000256" key="2">
    <source>
        <dbReference type="ARBA" id="ARBA00022448"/>
    </source>
</evidence>
<dbReference type="InterPro" id="IPR032403">
    <property type="entry name" value="Exo84_C"/>
</dbReference>
<dbReference type="GO" id="GO:0008104">
    <property type="term" value="P:intracellular protein localization"/>
    <property type="evidence" value="ECO:0007669"/>
    <property type="project" value="TreeGrafter"/>
</dbReference>
<dbReference type="EMBL" id="OU466857">
    <property type="protein sequence ID" value="CAH2038408.1"/>
    <property type="molecule type" value="Genomic_DNA"/>
</dbReference>
<proteinExistence type="inferred from homology"/>
<keyword evidence="2" id="KW-0813">Transport</keyword>
<evidence type="ECO:0000259" key="5">
    <source>
        <dbReference type="Pfam" id="PF16528"/>
    </source>
</evidence>
<evidence type="ECO:0000256" key="4">
    <source>
        <dbReference type="SAM" id="MobiDB-lite"/>
    </source>
</evidence>
<feature type="region of interest" description="Disordered" evidence="4">
    <location>
        <begin position="88"/>
        <end position="112"/>
    </location>
</feature>
<keyword evidence="3" id="KW-0268">Exocytosis</keyword>
<dbReference type="InterPro" id="IPR016159">
    <property type="entry name" value="Cullin_repeat-like_dom_sf"/>
</dbReference>
<comment type="similarity">
    <text evidence="1">Belongs to the EXO84 family.</text>
</comment>
<dbReference type="AlphaFoldDB" id="A0AAU9RGC0"/>
<dbReference type="GO" id="GO:0006887">
    <property type="term" value="P:exocytosis"/>
    <property type="evidence" value="ECO:0007669"/>
    <property type="project" value="UniProtKB-KW"/>
</dbReference>
<reference evidence="6 7" key="1">
    <citation type="submission" date="2022-03" db="EMBL/GenBank/DDBJ databases">
        <authorList>
            <person name="Nunn A."/>
            <person name="Chopra R."/>
            <person name="Nunn A."/>
            <person name="Contreras Garrido A."/>
        </authorList>
    </citation>
    <scope>NUCLEOTIDE SEQUENCE [LARGE SCALE GENOMIC DNA]</scope>
</reference>
<evidence type="ECO:0000256" key="3">
    <source>
        <dbReference type="ARBA" id="ARBA00022483"/>
    </source>
</evidence>
<name>A0AAU9RGC0_THLAR</name>
<protein>
    <recommendedName>
        <fullName evidence="5">Exocyst component Exo84 C-terminal domain-containing protein</fullName>
    </recommendedName>
</protein>
<dbReference type="PANTHER" id="PTHR21426:SF2">
    <property type="entry name" value="EXOCYST COMPLEX COMPONENT EXO84C"/>
    <property type="match status" value="1"/>
</dbReference>
<accession>A0AAU9RGC0</accession>
<gene>
    <name evidence="6" type="ORF">TAV2_LOCUS782</name>
</gene>
<organism evidence="6 7">
    <name type="scientific">Thlaspi arvense</name>
    <name type="common">Field penny-cress</name>
    <dbReference type="NCBI Taxonomy" id="13288"/>
    <lineage>
        <taxon>Eukaryota</taxon>
        <taxon>Viridiplantae</taxon>
        <taxon>Streptophyta</taxon>
        <taxon>Embryophyta</taxon>
        <taxon>Tracheophyta</taxon>
        <taxon>Spermatophyta</taxon>
        <taxon>Magnoliopsida</taxon>
        <taxon>eudicotyledons</taxon>
        <taxon>Gunneridae</taxon>
        <taxon>Pentapetalae</taxon>
        <taxon>rosids</taxon>
        <taxon>malvids</taxon>
        <taxon>Brassicales</taxon>
        <taxon>Brassicaceae</taxon>
        <taxon>Thlaspideae</taxon>
        <taxon>Thlaspi</taxon>
    </lineage>
</organism>
<dbReference type="InterPro" id="IPR033961">
    <property type="entry name" value="Exo84"/>
</dbReference>
<evidence type="ECO:0000313" key="6">
    <source>
        <dbReference type="EMBL" id="CAH2038408.1"/>
    </source>
</evidence>
<dbReference type="SUPFAM" id="SSF74788">
    <property type="entry name" value="Cullin repeat-like"/>
    <property type="match status" value="1"/>
</dbReference>